<dbReference type="SUPFAM" id="SSF48452">
    <property type="entry name" value="TPR-like"/>
    <property type="match status" value="1"/>
</dbReference>
<dbReference type="InterPro" id="IPR021457">
    <property type="entry name" value="DUF3108"/>
</dbReference>
<name>A0A5C6E127_9BACT</name>
<dbReference type="EMBL" id="SJPV01000001">
    <property type="protein sequence ID" value="TWU42425.1"/>
    <property type="molecule type" value="Genomic_DNA"/>
</dbReference>
<evidence type="ECO:0000313" key="2">
    <source>
        <dbReference type="EMBL" id="TWU42425.1"/>
    </source>
</evidence>
<dbReference type="AlphaFoldDB" id="A0A5C6E127"/>
<sequence length="481" mass="52076" precursor="true">MKRHTIRLAAAVFTALTVNFTAGPPTHAQTASERLEKGIYTEETVGNLDEAIKIYRSIVADAKETEALGAKAQYRLASCLSKKGDQAGAVAAYEALIKNYPNQKELVSKAREQLPAKLELGEAPWNDGEQLTLTMKLAGGQPIGLVGLSVKSENLDGKPVWGMSIRRLIAGGQNQGISHVVVDQVTNRPLTSVWQHTLLGSFEGKYSDDQLTITNLDSEDPAKVVELDQVAYDNDQWFYAMRQLPLAVGYKGTLSTRVVMSGGAQVDIGITVPSKETVETPVGSFECFKLEMSIGQTFWFADVPEKYLVKFEAGGVEAVLSNIGDSEPTTVKNTALGFSFAVPVDWFGMDLPSDVPTASTAVVLAGPGLSNGMLRVLVKSKLTDEEQASPRAWMESKLKESKTTFKNLEPDDTGITETTLGQMPAATLGLSYLNGKRKVLSQNVVTFQDEKGVALYIEMPEDDADDLKATLMSIADSIQVK</sequence>
<feature type="chain" id="PRO_5022737301" description="Tetratricopeptide repeat protein" evidence="1">
    <location>
        <begin position="23"/>
        <end position="481"/>
    </location>
</feature>
<gene>
    <name evidence="2" type="ORF">Poly41_07220</name>
</gene>
<evidence type="ECO:0000256" key="1">
    <source>
        <dbReference type="SAM" id="SignalP"/>
    </source>
</evidence>
<dbReference type="RefSeq" id="WP_146524495.1">
    <property type="nucleotide sequence ID" value="NZ_SJPV01000001.1"/>
</dbReference>
<proteinExistence type="predicted"/>
<keyword evidence="1" id="KW-0732">Signal</keyword>
<feature type="signal peptide" evidence="1">
    <location>
        <begin position="1"/>
        <end position="22"/>
    </location>
</feature>
<reference evidence="2 3" key="1">
    <citation type="submission" date="2019-02" db="EMBL/GenBank/DDBJ databases">
        <title>Deep-cultivation of Planctomycetes and their phenomic and genomic characterization uncovers novel biology.</title>
        <authorList>
            <person name="Wiegand S."/>
            <person name="Jogler M."/>
            <person name="Boedeker C."/>
            <person name="Pinto D."/>
            <person name="Vollmers J."/>
            <person name="Rivas-Marin E."/>
            <person name="Kohn T."/>
            <person name="Peeters S.H."/>
            <person name="Heuer A."/>
            <person name="Rast P."/>
            <person name="Oberbeckmann S."/>
            <person name="Bunk B."/>
            <person name="Jeske O."/>
            <person name="Meyerdierks A."/>
            <person name="Storesund J.E."/>
            <person name="Kallscheuer N."/>
            <person name="Luecker S."/>
            <person name="Lage O.M."/>
            <person name="Pohl T."/>
            <person name="Merkel B.J."/>
            <person name="Hornburger P."/>
            <person name="Mueller R.-W."/>
            <person name="Bruemmer F."/>
            <person name="Labrenz M."/>
            <person name="Spormann A.M."/>
            <person name="Op Den Camp H."/>
            <person name="Overmann J."/>
            <person name="Amann R."/>
            <person name="Jetten M.S.M."/>
            <person name="Mascher T."/>
            <person name="Medema M.H."/>
            <person name="Devos D.P."/>
            <person name="Kaster A.-K."/>
            <person name="Ovreas L."/>
            <person name="Rohde M."/>
            <person name="Galperin M.Y."/>
            <person name="Jogler C."/>
        </authorList>
    </citation>
    <scope>NUCLEOTIDE SEQUENCE [LARGE SCALE GENOMIC DNA]</scope>
    <source>
        <strain evidence="2 3">Poly41</strain>
    </source>
</reference>
<dbReference type="Pfam" id="PF13174">
    <property type="entry name" value="TPR_6"/>
    <property type="match status" value="1"/>
</dbReference>
<evidence type="ECO:0000313" key="3">
    <source>
        <dbReference type="Proteomes" id="UP000319143"/>
    </source>
</evidence>
<dbReference type="Pfam" id="PF11306">
    <property type="entry name" value="DUF3108"/>
    <property type="match status" value="1"/>
</dbReference>
<dbReference type="InterPro" id="IPR019734">
    <property type="entry name" value="TPR_rpt"/>
</dbReference>
<dbReference type="Proteomes" id="UP000319143">
    <property type="component" value="Unassembled WGS sequence"/>
</dbReference>
<keyword evidence="3" id="KW-1185">Reference proteome</keyword>
<evidence type="ECO:0008006" key="4">
    <source>
        <dbReference type="Google" id="ProtNLM"/>
    </source>
</evidence>
<accession>A0A5C6E127</accession>
<dbReference type="InterPro" id="IPR011990">
    <property type="entry name" value="TPR-like_helical_dom_sf"/>
</dbReference>
<protein>
    <recommendedName>
        <fullName evidence="4">Tetratricopeptide repeat protein</fullName>
    </recommendedName>
</protein>
<comment type="caution">
    <text evidence="2">The sequence shown here is derived from an EMBL/GenBank/DDBJ whole genome shotgun (WGS) entry which is preliminary data.</text>
</comment>
<dbReference type="Gene3D" id="3.40.1000.10">
    <property type="entry name" value="Mog1/PsbP, alpha/beta/alpha sandwich"/>
    <property type="match status" value="1"/>
</dbReference>
<dbReference type="OrthoDB" id="253415at2"/>
<organism evidence="2 3">
    <name type="scientific">Novipirellula artificiosorum</name>
    <dbReference type="NCBI Taxonomy" id="2528016"/>
    <lineage>
        <taxon>Bacteria</taxon>
        <taxon>Pseudomonadati</taxon>
        <taxon>Planctomycetota</taxon>
        <taxon>Planctomycetia</taxon>
        <taxon>Pirellulales</taxon>
        <taxon>Pirellulaceae</taxon>
        <taxon>Novipirellula</taxon>
    </lineage>
</organism>
<dbReference type="Gene3D" id="1.25.40.10">
    <property type="entry name" value="Tetratricopeptide repeat domain"/>
    <property type="match status" value="1"/>
</dbReference>